<dbReference type="EMBL" id="OC901337">
    <property type="protein sequence ID" value="CAD7649267.1"/>
    <property type="molecule type" value="Genomic_DNA"/>
</dbReference>
<dbReference type="EMBL" id="CAJPIZ010046762">
    <property type="protein sequence ID" value="CAG2122361.1"/>
    <property type="molecule type" value="Genomic_DNA"/>
</dbReference>
<name>A0A7R9LWN7_9ACAR</name>
<gene>
    <name evidence="1" type="ORF">OSB1V03_LOCUS22307</name>
</gene>
<accession>A0A7R9LWN7</accession>
<protein>
    <submittedName>
        <fullName evidence="1">Uncharacterized protein</fullName>
    </submittedName>
</protein>
<evidence type="ECO:0000313" key="2">
    <source>
        <dbReference type="Proteomes" id="UP000759131"/>
    </source>
</evidence>
<proteinExistence type="predicted"/>
<reference evidence="1" key="1">
    <citation type="submission" date="2020-11" db="EMBL/GenBank/DDBJ databases">
        <authorList>
            <person name="Tran Van P."/>
        </authorList>
    </citation>
    <scope>NUCLEOTIDE SEQUENCE</scope>
</reference>
<sequence length="32" mass="3661">MGSPHHSTGNMVSFAIKLRQFYTKTGIYFGRK</sequence>
<organism evidence="1">
    <name type="scientific">Medioppia subpectinata</name>
    <dbReference type="NCBI Taxonomy" id="1979941"/>
    <lineage>
        <taxon>Eukaryota</taxon>
        <taxon>Metazoa</taxon>
        <taxon>Ecdysozoa</taxon>
        <taxon>Arthropoda</taxon>
        <taxon>Chelicerata</taxon>
        <taxon>Arachnida</taxon>
        <taxon>Acari</taxon>
        <taxon>Acariformes</taxon>
        <taxon>Sarcoptiformes</taxon>
        <taxon>Oribatida</taxon>
        <taxon>Brachypylina</taxon>
        <taxon>Oppioidea</taxon>
        <taxon>Oppiidae</taxon>
        <taxon>Medioppia</taxon>
    </lineage>
</organism>
<evidence type="ECO:0000313" key="1">
    <source>
        <dbReference type="EMBL" id="CAD7649267.1"/>
    </source>
</evidence>
<keyword evidence="2" id="KW-1185">Reference proteome</keyword>
<dbReference type="Proteomes" id="UP000759131">
    <property type="component" value="Unassembled WGS sequence"/>
</dbReference>
<dbReference type="AlphaFoldDB" id="A0A7R9LWN7"/>